<evidence type="ECO:0000256" key="1">
    <source>
        <dbReference type="SAM" id="SignalP"/>
    </source>
</evidence>
<keyword evidence="3" id="KW-1185">Reference proteome</keyword>
<sequence length="160" mass="16573">MAVQSGQSGICRMLCSSLVCALLSLSLSLSLSLCSPRAARLVPIVPNCSHVSAINPALHSKGKKNPHSLPLNPLRIAVLEYGAVDGKIRNGKAGSLVPCQCGYSCLFGVLVELVSCADSLSCLAIGSLCAIAGSESVTIRYCTWTDIIIPRSLLCEGAVG</sequence>
<evidence type="ECO:0000313" key="2">
    <source>
        <dbReference type="EMBL" id="PSR81459.1"/>
    </source>
</evidence>
<feature type="chain" id="PRO_5015449295" description="Hydrophobin" evidence="1">
    <location>
        <begin position="31"/>
        <end position="160"/>
    </location>
</feature>
<name>A0A2T3A241_9PEZI</name>
<protein>
    <recommendedName>
        <fullName evidence="4">Hydrophobin</fullName>
    </recommendedName>
</protein>
<dbReference type="InParanoid" id="A0A2T3A241"/>
<keyword evidence="1" id="KW-0732">Signal</keyword>
<feature type="signal peptide" evidence="1">
    <location>
        <begin position="1"/>
        <end position="30"/>
    </location>
</feature>
<reference evidence="2 3" key="1">
    <citation type="journal article" date="2018" name="Mycol. Prog.">
        <title>Coniella lustricola, a new species from submerged detritus.</title>
        <authorList>
            <person name="Raudabaugh D.B."/>
            <person name="Iturriaga T."/>
            <person name="Carver A."/>
            <person name="Mondo S."/>
            <person name="Pangilinan J."/>
            <person name="Lipzen A."/>
            <person name="He G."/>
            <person name="Amirebrahimi M."/>
            <person name="Grigoriev I.V."/>
            <person name="Miller A.N."/>
        </authorList>
    </citation>
    <scope>NUCLEOTIDE SEQUENCE [LARGE SCALE GENOMIC DNA]</scope>
    <source>
        <strain evidence="2 3">B22-T-1</strain>
    </source>
</reference>
<proteinExistence type="predicted"/>
<accession>A0A2T3A241</accession>
<evidence type="ECO:0008006" key="4">
    <source>
        <dbReference type="Google" id="ProtNLM"/>
    </source>
</evidence>
<dbReference type="EMBL" id="KZ678502">
    <property type="protein sequence ID" value="PSR81459.1"/>
    <property type="molecule type" value="Genomic_DNA"/>
</dbReference>
<gene>
    <name evidence="2" type="ORF">BD289DRAFT_439047</name>
</gene>
<evidence type="ECO:0000313" key="3">
    <source>
        <dbReference type="Proteomes" id="UP000241462"/>
    </source>
</evidence>
<organism evidence="2 3">
    <name type="scientific">Coniella lustricola</name>
    <dbReference type="NCBI Taxonomy" id="2025994"/>
    <lineage>
        <taxon>Eukaryota</taxon>
        <taxon>Fungi</taxon>
        <taxon>Dikarya</taxon>
        <taxon>Ascomycota</taxon>
        <taxon>Pezizomycotina</taxon>
        <taxon>Sordariomycetes</taxon>
        <taxon>Sordariomycetidae</taxon>
        <taxon>Diaporthales</taxon>
        <taxon>Schizoparmaceae</taxon>
        <taxon>Coniella</taxon>
    </lineage>
</organism>
<dbReference type="Proteomes" id="UP000241462">
    <property type="component" value="Unassembled WGS sequence"/>
</dbReference>
<dbReference type="AlphaFoldDB" id="A0A2T3A241"/>